<proteinExistence type="predicted"/>
<name>A0A2S2PR69_SCHGA</name>
<reference evidence="1" key="1">
    <citation type="submission" date="2018-04" db="EMBL/GenBank/DDBJ databases">
        <title>Transcriptome of Schizaphis graminum biotype I.</title>
        <authorList>
            <person name="Scully E.D."/>
            <person name="Geib S.M."/>
            <person name="Palmer N.A."/>
            <person name="Koch K."/>
            <person name="Bradshaw J."/>
            <person name="Heng-Moss T."/>
            <person name="Sarath G."/>
        </authorList>
    </citation>
    <scope>NUCLEOTIDE SEQUENCE</scope>
</reference>
<sequence>MMLLIQKKKKTVSMINSILAKTMTNKTSLVNDPNTINSEDNSNSINSTNAETFCNMFTINEDDDNFIKTVKNNSSNIEKTTATIHNYSCTMIDNSGSINTTADSLSLSSSNTLTKDLNNDDNLINVSIKNNSNLKETSYEIDECTNDLEEILNNEDDDLFYVLNDDSISMQPISDDSNNAPINENIIGIDHNTSNILDIDIAYIIENAIKKATKPILTQVTILQKTLDKVITNQQITDQKISLLCASNKKMRPISCPIQKLPSSLERIFPLQNNVQVTILKSFLDSDKNSEMDIINYLRHQIMVKNPNVEKVTSCRATVSCLEALISKKLTMQYTFRGKGKRLNFHDTPFYYLTKQATSGFRSTDIEEIKFECTVENYVKHAKRDVEKEEAKLNEENAKNN</sequence>
<dbReference type="AlphaFoldDB" id="A0A2S2PR69"/>
<organism evidence="1">
    <name type="scientific">Schizaphis graminum</name>
    <name type="common">Green bug aphid</name>
    <dbReference type="NCBI Taxonomy" id="13262"/>
    <lineage>
        <taxon>Eukaryota</taxon>
        <taxon>Metazoa</taxon>
        <taxon>Ecdysozoa</taxon>
        <taxon>Arthropoda</taxon>
        <taxon>Hexapoda</taxon>
        <taxon>Insecta</taxon>
        <taxon>Pterygota</taxon>
        <taxon>Neoptera</taxon>
        <taxon>Paraneoptera</taxon>
        <taxon>Hemiptera</taxon>
        <taxon>Sternorrhyncha</taxon>
        <taxon>Aphidomorpha</taxon>
        <taxon>Aphidoidea</taxon>
        <taxon>Aphididae</taxon>
        <taxon>Aphidini</taxon>
        <taxon>Schizaphis</taxon>
    </lineage>
</organism>
<accession>A0A2S2PR69</accession>
<evidence type="ECO:0000313" key="1">
    <source>
        <dbReference type="EMBL" id="MBY31867.1"/>
    </source>
</evidence>
<gene>
    <name evidence="1" type="ORF">g.422</name>
</gene>
<protein>
    <submittedName>
        <fullName evidence="1">Uncharacterized protein</fullName>
    </submittedName>
</protein>
<dbReference type="EMBL" id="GGMR01019248">
    <property type="protein sequence ID" value="MBY31867.1"/>
    <property type="molecule type" value="Transcribed_RNA"/>
</dbReference>